<accession>A0A7W7S6E8</accession>
<feature type="domain" description="GAF" evidence="1">
    <location>
        <begin position="35"/>
        <end position="137"/>
    </location>
</feature>
<gene>
    <name evidence="2" type="ORF">FHR32_008137</name>
</gene>
<organism evidence="2 3">
    <name type="scientific">Streptosporangium album</name>
    <dbReference type="NCBI Taxonomy" id="47479"/>
    <lineage>
        <taxon>Bacteria</taxon>
        <taxon>Bacillati</taxon>
        <taxon>Actinomycetota</taxon>
        <taxon>Actinomycetes</taxon>
        <taxon>Streptosporangiales</taxon>
        <taxon>Streptosporangiaceae</taxon>
        <taxon>Streptosporangium</taxon>
    </lineage>
</organism>
<dbReference type="InterPro" id="IPR029016">
    <property type="entry name" value="GAF-like_dom_sf"/>
</dbReference>
<evidence type="ECO:0000259" key="1">
    <source>
        <dbReference type="Pfam" id="PF13185"/>
    </source>
</evidence>
<dbReference type="Gene3D" id="3.30.450.40">
    <property type="match status" value="1"/>
</dbReference>
<keyword evidence="3" id="KW-1185">Reference proteome</keyword>
<dbReference type="SUPFAM" id="SSF55781">
    <property type="entry name" value="GAF domain-like"/>
    <property type="match status" value="1"/>
</dbReference>
<dbReference type="InterPro" id="IPR003018">
    <property type="entry name" value="GAF"/>
</dbReference>
<dbReference type="Pfam" id="PF13185">
    <property type="entry name" value="GAF_2"/>
    <property type="match status" value="1"/>
</dbReference>
<dbReference type="Proteomes" id="UP000534286">
    <property type="component" value="Unassembled WGS sequence"/>
</dbReference>
<name>A0A7W7S6E8_9ACTN</name>
<sequence>MTGLDELEATVRRELGVRLFTVLAWIPGRRALRRAHSSHPEQYPVGGEKTVEVAQGWIARCIEAGQPYFGPDRAAVREIFADHELIESLGCGSIINVPVIDGGEVLGVLNILDAEGNYDEESVAAAASLARLAVPALRAAVREGEK</sequence>
<evidence type="ECO:0000313" key="3">
    <source>
        <dbReference type="Proteomes" id="UP000534286"/>
    </source>
</evidence>
<comment type="caution">
    <text evidence="2">The sequence shown here is derived from an EMBL/GenBank/DDBJ whole genome shotgun (WGS) entry which is preliminary data.</text>
</comment>
<dbReference type="AlphaFoldDB" id="A0A7W7S6E8"/>
<dbReference type="EMBL" id="JACHJU010000006">
    <property type="protein sequence ID" value="MBB4943736.1"/>
    <property type="molecule type" value="Genomic_DNA"/>
</dbReference>
<protein>
    <submittedName>
        <fullName evidence="2">GAF domain-containing protein</fullName>
    </submittedName>
</protein>
<proteinExistence type="predicted"/>
<reference evidence="2 3" key="1">
    <citation type="submission" date="2020-08" db="EMBL/GenBank/DDBJ databases">
        <title>Sequencing the genomes of 1000 actinobacteria strains.</title>
        <authorList>
            <person name="Klenk H.-P."/>
        </authorList>
    </citation>
    <scope>NUCLEOTIDE SEQUENCE [LARGE SCALE GENOMIC DNA]</scope>
    <source>
        <strain evidence="2 3">DSM 43023</strain>
    </source>
</reference>
<dbReference type="RefSeq" id="WP_184759637.1">
    <property type="nucleotide sequence ID" value="NZ_BAABEK010000024.1"/>
</dbReference>
<evidence type="ECO:0000313" key="2">
    <source>
        <dbReference type="EMBL" id="MBB4943736.1"/>
    </source>
</evidence>